<feature type="transmembrane region" description="Helical" evidence="6">
    <location>
        <begin position="77"/>
        <end position="98"/>
    </location>
</feature>
<dbReference type="InterPro" id="IPR009655">
    <property type="entry name" value="Preflagellin_peptidase_C"/>
</dbReference>
<sequence length="285" mass="33477">MFLTASYFQYFQRFNTMLLSEALLYFRIIYTVVFLTVFTIYDVKYRDVPDKLVYATLTVSIVLFLTLFALYFDSVEFILFLIYLVFSLVAGLGVFLLIFKLGYIGKADVFIIAELTLLFPYRDIYSLNIIGRGEAVHLPPVIPIILYSNILSLMFIIFKSTVFAIKYRKFLPRELPIHKRLLLVVFGRPMSIAEYLKSKHYYPLTLFRIVEGRVVKTYRLTFHVEAEDHWVHQNELKKLIDNGFVNPNDYIWVTYGVPYMLPLLITIILVVLVGDYPLLYLFKLI</sequence>
<dbReference type="Pfam" id="PF06847">
    <property type="entry name" value="Arc_PepC_II"/>
    <property type="match status" value="1"/>
</dbReference>
<evidence type="ECO:0000259" key="8">
    <source>
        <dbReference type="Pfam" id="PF06847"/>
    </source>
</evidence>
<evidence type="ECO:0000256" key="6">
    <source>
        <dbReference type="SAM" id="Phobius"/>
    </source>
</evidence>
<keyword evidence="3 6" id="KW-0812">Transmembrane</keyword>
<protein>
    <submittedName>
        <fullName evidence="10">A24 family peptidase</fullName>
    </submittedName>
</protein>
<dbReference type="Pfam" id="PF01478">
    <property type="entry name" value="Peptidase_A24"/>
    <property type="match status" value="1"/>
</dbReference>
<dbReference type="AlphaFoldDB" id="A0A7C4JKV2"/>
<comment type="caution">
    <text evidence="10">The sequence shown here is derived from an EMBL/GenBank/DDBJ whole genome shotgun (WGS) entry which is preliminary data.</text>
</comment>
<feature type="domain" description="Preflagellin peptidase C-terminal" evidence="8">
    <location>
        <begin position="179"/>
        <end position="276"/>
    </location>
</feature>
<evidence type="ECO:0000313" key="9">
    <source>
        <dbReference type="EMBL" id="HGQ59125.1"/>
    </source>
</evidence>
<evidence type="ECO:0000259" key="7">
    <source>
        <dbReference type="Pfam" id="PF01478"/>
    </source>
</evidence>
<evidence type="ECO:0000313" key="10">
    <source>
        <dbReference type="EMBL" id="HGQ73540.1"/>
    </source>
</evidence>
<evidence type="ECO:0000256" key="4">
    <source>
        <dbReference type="ARBA" id="ARBA00022989"/>
    </source>
</evidence>
<evidence type="ECO:0000256" key="2">
    <source>
        <dbReference type="ARBA" id="ARBA00022475"/>
    </source>
</evidence>
<feature type="transmembrane region" description="Helical" evidence="6">
    <location>
        <begin position="141"/>
        <end position="165"/>
    </location>
</feature>
<feature type="domain" description="Prepilin type IV endopeptidase peptidase" evidence="7">
    <location>
        <begin position="30"/>
        <end position="155"/>
    </location>
</feature>
<dbReference type="GO" id="GO:0005886">
    <property type="term" value="C:plasma membrane"/>
    <property type="evidence" value="ECO:0007669"/>
    <property type="project" value="UniProtKB-SubCell"/>
</dbReference>
<dbReference type="GO" id="GO:0004190">
    <property type="term" value="F:aspartic-type endopeptidase activity"/>
    <property type="evidence" value="ECO:0007669"/>
    <property type="project" value="InterPro"/>
</dbReference>
<accession>A0A7C4JKV2</accession>
<evidence type="ECO:0000256" key="3">
    <source>
        <dbReference type="ARBA" id="ARBA00022692"/>
    </source>
</evidence>
<keyword evidence="4 6" id="KW-1133">Transmembrane helix</keyword>
<feature type="transmembrane region" description="Helical" evidence="6">
    <location>
        <begin position="259"/>
        <end position="282"/>
    </location>
</feature>
<dbReference type="EMBL" id="DTBP01000005">
    <property type="protein sequence ID" value="HGQ73540.1"/>
    <property type="molecule type" value="Genomic_DNA"/>
</dbReference>
<dbReference type="PANTHER" id="PTHR36506:SF1">
    <property type="entry name" value="PREFLAGELLIN PEPTIDASE"/>
    <property type="match status" value="1"/>
</dbReference>
<organism evidence="10">
    <name type="scientific">Staphylothermus marinus</name>
    <dbReference type="NCBI Taxonomy" id="2280"/>
    <lineage>
        <taxon>Archaea</taxon>
        <taxon>Thermoproteota</taxon>
        <taxon>Thermoprotei</taxon>
        <taxon>Desulfurococcales</taxon>
        <taxon>Desulfurococcaceae</taxon>
        <taxon>Staphylothermus</taxon>
    </lineage>
</organism>
<gene>
    <name evidence="9" type="ORF">ENU09_00140</name>
    <name evidence="10" type="ORF">ENU20_00465</name>
</gene>
<dbReference type="PANTHER" id="PTHR36506">
    <property type="entry name" value="PREFLAGELLIN PEPTIDASE"/>
    <property type="match status" value="1"/>
</dbReference>
<reference evidence="10" key="1">
    <citation type="journal article" date="2020" name="mSystems">
        <title>Genome- and Community-Level Interaction Insights into Carbon Utilization and Element Cycling Functions of Hydrothermarchaeota in Hydrothermal Sediment.</title>
        <authorList>
            <person name="Zhou Z."/>
            <person name="Liu Y."/>
            <person name="Xu W."/>
            <person name="Pan J."/>
            <person name="Luo Z.H."/>
            <person name="Li M."/>
        </authorList>
    </citation>
    <scope>NUCLEOTIDE SEQUENCE [LARGE SCALE GENOMIC DNA]</scope>
    <source>
        <strain evidence="9">SpSt-638</strain>
        <strain evidence="10">SpSt-648</strain>
    </source>
</reference>
<comment type="subcellular location">
    <subcellularLocation>
        <location evidence="1">Cell membrane</location>
        <topology evidence="1">Multi-pass membrane protein</topology>
    </subcellularLocation>
</comment>
<evidence type="ECO:0000256" key="5">
    <source>
        <dbReference type="ARBA" id="ARBA00023136"/>
    </source>
</evidence>
<feature type="transmembrane region" description="Helical" evidence="6">
    <location>
        <begin position="22"/>
        <end position="40"/>
    </location>
</feature>
<proteinExistence type="predicted"/>
<dbReference type="Gene3D" id="1.20.120.1220">
    <property type="match status" value="1"/>
</dbReference>
<name>A0A7C4JKV2_STAMA</name>
<feature type="transmembrane region" description="Helical" evidence="6">
    <location>
        <begin position="52"/>
        <end position="71"/>
    </location>
</feature>
<keyword evidence="2" id="KW-1003">Cell membrane</keyword>
<dbReference type="InterPro" id="IPR000045">
    <property type="entry name" value="Prepilin_IV_endopep_pep"/>
</dbReference>
<dbReference type="InterPro" id="IPR052218">
    <property type="entry name" value="Preflagellin_Peptidase"/>
</dbReference>
<keyword evidence="5 6" id="KW-0472">Membrane</keyword>
<evidence type="ECO:0000256" key="1">
    <source>
        <dbReference type="ARBA" id="ARBA00004651"/>
    </source>
</evidence>
<dbReference type="EMBL" id="DTBE01000003">
    <property type="protein sequence ID" value="HGQ59125.1"/>
    <property type="molecule type" value="Genomic_DNA"/>
</dbReference>